<feature type="region of interest" description="Disordered" evidence="1">
    <location>
        <begin position="58"/>
        <end position="81"/>
    </location>
</feature>
<gene>
    <name evidence="3" type="ORF">AVDCRST_MAG76-1650</name>
</gene>
<reference evidence="3" key="1">
    <citation type="submission" date="2020-02" db="EMBL/GenBank/DDBJ databases">
        <authorList>
            <person name="Meier V. D."/>
        </authorList>
    </citation>
    <scope>NUCLEOTIDE SEQUENCE</scope>
    <source>
        <strain evidence="3">AVDCRST_MAG76</strain>
    </source>
</reference>
<sequence length="123" mass="13055">MLPQGSPAARRTVSIVCGAVALVAVLGAVAYASGSVGNGCGSGWSAARKPLPSPLLTDAEKEQITRERRNPYEAATEKARPIEECRRDGEKRLISAGIGALILLLPAAGVFIFTFLYWPSRED</sequence>
<accession>A0A6J4I1H1</accession>
<dbReference type="AlphaFoldDB" id="A0A6J4I1H1"/>
<name>A0A6J4I1H1_9ACTN</name>
<evidence type="ECO:0000256" key="2">
    <source>
        <dbReference type="SAM" id="Phobius"/>
    </source>
</evidence>
<evidence type="ECO:0000256" key="1">
    <source>
        <dbReference type="SAM" id="MobiDB-lite"/>
    </source>
</evidence>
<evidence type="ECO:0000313" key="3">
    <source>
        <dbReference type="EMBL" id="CAA9238788.1"/>
    </source>
</evidence>
<organism evidence="3">
    <name type="scientific">uncultured Acidimicrobiales bacterium</name>
    <dbReference type="NCBI Taxonomy" id="310071"/>
    <lineage>
        <taxon>Bacteria</taxon>
        <taxon>Bacillati</taxon>
        <taxon>Actinomycetota</taxon>
        <taxon>Acidimicrobiia</taxon>
        <taxon>Acidimicrobiales</taxon>
        <taxon>environmental samples</taxon>
    </lineage>
</organism>
<proteinExistence type="predicted"/>
<feature type="transmembrane region" description="Helical" evidence="2">
    <location>
        <begin position="93"/>
        <end position="118"/>
    </location>
</feature>
<dbReference type="EMBL" id="CADCSZ010000099">
    <property type="protein sequence ID" value="CAA9238788.1"/>
    <property type="molecule type" value="Genomic_DNA"/>
</dbReference>
<feature type="transmembrane region" description="Helical" evidence="2">
    <location>
        <begin position="12"/>
        <end position="32"/>
    </location>
</feature>
<keyword evidence="2" id="KW-1133">Transmembrane helix</keyword>
<keyword evidence="2" id="KW-0812">Transmembrane</keyword>
<keyword evidence="2" id="KW-0472">Membrane</keyword>
<protein>
    <submittedName>
        <fullName evidence="3">Uncharacterized protein</fullName>
    </submittedName>
</protein>